<keyword evidence="1" id="KW-0472">Membrane</keyword>
<sequence length="145" mass="17046">MAILTHMWWYLIVVLICISLIISDVEHFFMCLLIICMSSLEKCLYSSSAHFSIGLFVFFCFCFLSCMSLYILENKPLSIASFANIFSHLVSCLFIFIFLIFYGFLCCTKAYKFDYVPFAYFCFYFSHLVIDYLSFKSFNIFIVVL</sequence>
<proteinExistence type="predicted"/>
<evidence type="ECO:0000313" key="3">
    <source>
        <dbReference type="Proteomes" id="UP000694720"/>
    </source>
</evidence>
<accession>A0A8D0HTN3</accession>
<organism evidence="2 3">
    <name type="scientific">Sus scrofa</name>
    <name type="common">Pig</name>
    <dbReference type="NCBI Taxonomy" id="9823"/>
    <lineage>
        <taxon>Eukaryota</taxon>
        <taxon>Metazoa</taxon>
        <taxon>Chordata</taxon>
        <taxon>Craniata</taxon>
        <taxon>Vertebrata</taxon>
        <taxon>Euteleostomi</taxon>
        <taxon>Mammalia</taxon>
        <taxon>Eutheria</taxon>
        <taxon>Laurasiatheria</taxon>
        <taxon>Artiodactyla</taxon>
        <taxon>Suina</taxon>
        <taxon>Suidae</taxon>
        <taxon>Sus</taxon>
    </lineage>
</organism>
<dbReference type="Proteomes" id="UP000694723">
    <property type="component" value="Unplaced"/>
</dbReference>
<keyword evidence="1" id="KW-1133">Transmembrane helix</keyword>
<protein>
    <submittedName>
        <fullName evidence="2">Uncharacterized protein</fullName>
    </submittedName>
</protein>
<feature type="transmembrane region" description="Helical" evidence="1">
    <location>
        <begin position="117"/>
        <end position="135"/>
    </location>
</feature>
<evidence type="ECO:0000256" key="1">
    <source>
        <dbReference type="SAM" id="Phobius"/>
    </source>
</evidence>
<dbReference type="AlphaFoldDB" id="A0A8D0HTN3"/>
<name>A0A8D0HTN3_PIG</name>
<keyword evidence="1" id="KW-0812">Transmembrane</keyword>
<reference evidence="2" key="1">
    <citation type="submission" date="2025-05" db="UniProtKB">
        <authorList>
            <consortium name="Ensembl"/>
        </authorList>
    </citation>
    <scope>IDENTIFICATION</scope>
</reference>
<dbReference type="Proteomes" id="UP000694720">
    <property type="component" value="Unplaced"/>
</dbReference>
<evidence type="ECO:0000313" key="2">
    <source>
        <dbReference type="Ensembl" id="ENSSSCP00035000117.1"/>
    </source>
</evidence>
<dbReference type="Proteomes" id="UP000694728">
    <property type="component" value="Unplaced"/>
</dbReference>
<feature type="transmembrane region" description="Helical" evidence="1">
    <location>
        <begin position="6"/>
        <end position="37"/>
    </location>
</feature>
<dbReference type="Ensembl" id="ENSSSCT00035000627.1">
    <property type="protein sequence ID" value="ENSSSCP00035000117.1"/>
    <property type="gene ID" value="ENSSSCG00035000568.1"/>
</dbReference>
<feature type="transmembrane region" description="Helical" evidence="1">
    <location>
        <begin position="78"/>
        <end position="105"/>
    </location>
</feature>
<dbReference type="Ensembl" id="ENSSSCT00045011953.1">
    <property type="protein sequence ID" value="ENSSSCP00045008130.1"/>
    <property type="gene ID" value="ENSSSCG00045007216.1"/>
</dbReference>
<feature type="transmembrane region" description="Helical" evidence="1">
    <location>
        <begin position="49"/>
        <end position="72"/>
    </location>
</feature>
<dbReference type="Ensembl" id="ENSSSCT00060008567.1">
    <property type="protein sequence ID" value="ENSSSCP00060003134.1"/>
    <property type="gene ID" value="ENSSSCG00060006730.1"/>
</dbReference>